<organism evidence="1 2">
    <name type="scientific">Blumeria graminis f. sp. tritici</name>
    <dbReference type="NCBI Taxonomy" id="62690"/>
    <lineage>
        <taxon>Eukaryota</taxon>
        <taxon>Fungi</taxon>
        <taxon>Dikarya</taxon>
        <taxon>Ascomycota</taxon>
        <taxon>Pezizomycotina</taxon>
        <taxon>Leotiomycetes</taxon>
        <taxon>Erysiphales</taxon>
        <taxon>Erysiphaceae</taxon>
        <taxon>Blumeria</taxon>
    </lineage>
</organism>
<reference evidence="1 2" key="1">
    <citation type="submission" date="2018-08" db="EMBL/GenBank/DDBJ databases">
        <authorList>
            <person name="Muller C M."/>
        </authorList>
    </citation>
    <scope>NUCLEOTIDE SEQUENCE [LARGE SCALE GENOMIC DNA]</scope>
</reference>
<evidence type="ECO:0000313" key="1">
    <source>
        <dbReference type="EMBL" id="VCU41407.1"/>
    </source>
</evidence>
<protein>
    <submittedName>
        <fullName evidence="1">Bgt-50688</fullName>
    </submittedName>
</protein>
<name>A0A9X9PSJ2_BLUGR</name>
<accession>A0A9X9PSJ2</accession>
<keyword evidence="2" id="KW-1185">Reference proteome</keyword>
<gene>
    <name evidence="1" type="ORF">BGT96224V316_LOCUS2646</name>
</gene>
<dbReference type="Proteomes" id="UP000324639">
    <property type="component" value="Chromosome Bgt_-04"/>
</dbReference>
<evidence type="ECO:0000313" key="2">
    <source>
        <dbReference type="Proteomes" id="UP000324639"/>
    </source>
</evidence>
<dbReference type="EMBL" id="LR026987">
    <property type="protein sequence ID" value="VCU41407.1"/>
    <property type="molecule type" value="Genomic_DNA"/>
</dbReference>
<sequence>MTNYRANKSYIKRKLTYAKLSPVGRPLQSSSTVRNLYAAYETPLSAIAIYTIKGSFTVISRPVTSF</sequence>
<proteinExistence type="predicted"/>
<dbReference type="AlphaFoldDB" id="A0A9X9PSJ2"/>